<accession>A0A410QB31</accession>
<dbReference type="SMART" id="SM00893">
    <property type="entry name" value="ETF"/>
    <property type="match status" value="1"/>
</dbReference>
<gene>
    <name evidence="4" type="ORF">EQM13_05510</name>
</gene>
<feature type="binding site" evidence="2">
    <location>
        <begin position="258"/>
        <end position="259"/>
    </location>
    <ligand>
        <name>FAD</name>
        <dbReference type="ChEBI" id="CHEBI:57692"/>
    </ligand>
</feature>
<dbReference type="KEGG" id="spoa:EQM13_05510"/>
<dbReference type="Pfam" id="PF00766">
    <property type="entry name" value="ETF_alpha"/>
    <property type="match status" value="1"/>
</dbReference>
<keyword evidence="2" id="KW-0285">Flavoprotein</keyword>
<dbReference type="Proteomes" id="UP000287969">
    <property type="component" value="Chromosome"/>
</dbReference>
<evidence type="ECO:0000256" key="1">
    <source>
        <dbReference type="ARBA" id="ARBA00005817"/>
    </source>
</evidence>
<reference evidence="5" key="1">
    <citation type="submission" date="2019-01" db="EMBL/GenBank/DDBJ databases">
        <title>Draft genomes of a novel of Sporanaerobacter strains.</title>
        <authorList>
            <person name="Ma S."/>
        </authorList>
    </citation>
    <scope>NUCLEOTIDE SEQUENCE [LARGE SCALE GENOMIC DNA]</scope>
    <source>
        <strain evidence="5">NJN-17</strain>
    </source>
</reference>
<dbReference type="OrthoDB" id="9770286at2"/>
<dbReference type="InterPro" id="IPR014729">
    <property type="entry name" value="Rossmann-like_a/b/a_fold"/>
</dbReference>
<dbReference type="SUPFAM" id="SSF52467">
    <property type="entry name" value="DHS-like NAD/FAD-binding domain"/>
    <property type="match status" value="1"/>
</dbReference>
<name>A0A410QB31_9FIRM</name>
<dbReference type="EMBL" id="CP035282">
    <property type="protein sequence ID" value="QAT61078.1"/>
    <property type="molecule type" value="Genomic_DNA"/>
</dbReference>
<feature type="binding site" evidence="2">
    <location>
        <begin position="290"/>
        <end position="297"/>
    </location>
    <ligand>
        <name>FAD</name>
        <dbReference type="ChEBI" id="CHEBI:57692"/>
    </ligand>
</feature>
<dbReference type="InterPro" id="IPR014731">
    <property type="entry name" value="ETF_asu_C"/>
</dbReference>
<dbReference type="RefSeq" id="WP_083381878.1">
    <property type="nucleotide sequence ID" value="NZ_CP035282.1"/>
</dbReference>
<feature type="binding site" evidence="2">
    <location>
        <position position="311"/>
    </location>
    <ligand>
        <name>FAD</name>
        <dbReference type="ChEBI" id="CHEBI:57692"/>
    </ligand>
</feature>
<dbReference type="Gene3D" id="3.40.50.1220">
    <property type="entry name" value="TPP-binding domain"/>
    <property type="match status" value="1"/>
</dbReference>
<dbReference type="PIRSF" id="PIRSF000089">
    <property type="entry name" value="Electra_flavoP_a"/>
    <property type="match status" value="1"/>
</dbReference>
<dbReference type="InterPro" id="IPR001308">
    <property type="entry name" value="ETF_a/FixB"/>
</dbReference>
<feature type="domain" description="Electron transfer flavoprotein alpha/beta-subunit N-terminal" evidence="3">
    <location>
        <begin position="17"/>
        <end position="203"/>
    </location>
</feature>
<dbReference type="InterPro" id="IPR029035">
    <property type="entry name" value="DHS-like_NAD/FAD-binding_dom"/>
</dbReference>
<comment type="similarity">
    <text evidence="1">Belongs to the ETF alpha-subunit/FixB family.</text>
</comment>
<dbReference type="Pfam" id="PF01012">
    <property type="entry name" value="ETF"/>
    <property type="match status" value="1"/>
</dbReference>
<evidence type="ECO:0000313" key="5">
    <source>
        <dbReference type="Proteomes" id="UP000287969"/>
    </source>
</evidence>
<protein>
    <submittedName>
        <fullName evidence="4">Electron transfer flavoprotein subunit alpha/FixB family protein</fullName>
    </submittedName>
</protein>
<dbReference type="SUPFAM" id="SSF52402">
    <property type="entry name" value="Adenine nucleotide alpha hydrolases-like"/>
    <property type="match status" value="1"/>
</dbReference>
<keyword evidence="5" id="KW-1185">Reference proteome</keyword>
<dbReference type="PANTHER" id="PTHR43153:SF1">
    <property type="entry name" value="ELECTRON TRANSFER FLAVOPROTEIN SUBUNIT ALPHA, MITOCHONDRIAL"/>
    <property type="match status" value="1"/>
</dbReference>
<proteinExistence type="inferred from homology"/>
<dbReference type="AlphaFoldDB" id="A0A410QB31"/>
<dbReference type="GO" id="GO:0033539">
    <property type="term" value="P:fatty acid beta-oxidation using acyl-CoA dehydrogenase"/>
    <property type="evidence" value="ECO:0007669"/>
    <property type="project" value="TreeGrafter"/>
</dbReference>
<dbReference type="GO" id="GO:0009055">
    <property type="term" value="F:electron transfer activity"/>
    <property type="evidence" value="ECO:0007669"/>
    <property type="project" value="InterPro"/>
</dbReference>
<keyword evidence="2" id="KW-0274">FAD</keyword>
<dbReference type="PANTHER" id="PTHR43153">
    <property type="entry name" value="ELECTRON TRANSFER FLAVOPROTEIN ALPHA"/>
    <property type="match status" value="1"/>
</dbReference>
<evidence type="ECO:0000313" key="4">
    <source>
        <dbReference type="EMBL" id="QAT61078.1"/>
    </source>
</evidence>
<sequence length="347" mass="37842">MNRGRERRMNIDEWKGVWVLAEQRSGRIDSVSFELIQKAKELKMQLKSSEPVTAVIIGNGIEKLTEELGEYGAEEVIVIDDPALEMFNNEIYSLILTDLIKKRKPEILLIGATISGQDIASMLGVRLGTGVATHSVGLHIDEDNNLVSAVPAFGGKVIGDIICPKHRPQIATVKPGILEKGQKMQGNKFKTIRYDPSDIIKKDKGCIKALAVHKKEYKGIPLQEAKVVVAGGFGIGSKGNWNLLRKLAQLLGGTVGCSRPVVDEGWIPDDHCMIGTSGKTIRPKLYIGFGISGSTHHVCGMKDSDVIISINKDENAPIFNVSDVGVVGDAEIILKDLIEKIEKLKSM</sequence>
<dbReference type="InterPro" id="IPR033947">
    <property type="entry name" value="ETF_alpha_N"/>
</dbReference>
<evidence type="ECO:0000259" key="3">
    <source>
        <dbReference type="SMART" id="SM00893"/>
    </source>
</evidence>
<dbReference type="GO" id="GO:0050660">
    <property type="term" value="F:flavin adenine dinucleotide binding"/>
    <property type="evidence" value="ECO:0007669"/>
    <property type="project" value="InterPro"/>
</dbReference>
<dbReference type="InterPro" id="IPR014730">
    <property type="entry name" value="ETF_a/b_N"/>
</dbReference>
<organism evidence="4 5">
    <name type="scientific">Acidilutibacter cellobiosedens</name>
    <dbReference type="NCBI Taxonomy" id="2507161"/>
    <lineage>
        <taxon>Bacteria</taxon>
        <taxon>Bacillati</taxon>
        <taxon>Bacillota</taxon>
        <taxon>Tissierellia</taxon>
        <taxon>Tissierellales</taxon>
        <taxon>Acidilutibacteraceae</taxon>
        <taxon>Acidilutibacter</taxon>
    </lineage>
</organism>
<evidence type="ECO:0000256" key="2">
    <source>
        <dbReference type="PIRSR" id="PIRSR000089-1"/>
    </source>
</evidence>
<dbReference type="Gene3D" id="3.40.50.620">
    <property type="entry name" value="HUPs"/>
    <property type="match status" value="1"/>
</dbReference>
<comment type="cofactor">
    <cofactor evidence="2">
        <name>FAD</name>
        <dbReference type="ChEBI" id="CHEBI:57692"/>
    </cofactor>
    <text evidence="2">Binds 1 FAD per dimer.</text>
</comment>
<dbReference type="CDD" id="cd01715">
    <property type="entry name" value="ETF_alpha"/>
    <property type="match status" value="1"/>
</dbReference>